<comment type="similarity">
    <text evidence="1 2">Belongs to the metallophosphoesterase superfamily. YfcE family.</text>
</comment>
<dbReference type="Proteomes" id="UP001168528">
    <property type="component" value="Unassembled WGS sequence"/>
</dbReference>
<proteinExistence type="inferred from homology"/>
<dbReference type="InterPro" id="IPR024654">
    <property type="entry name" value="Calcineurin-like_PHP_lpxH"/>
</dbReference>
<dbReference type="EC" id="3.1.4.-" evidence="2"/>
<keyword evidence="2" id="KW-0479">Metal-binding</keyword>
<gene>
    <name evidence="4" type="ORF">Q0590_27385</name>
</gene>
<dbReference type="SUPFAM" id="SSF56300">
    <property type="entry name" value="Metallo-dependent phosphatases"/>
    <property type="match status" value="1"/>
</dbReference>
<reference evidence="4" key="1">
    <citation type="submission" date="2023-07" db="EMBL/GenBank/DDBJ databases">
        <title>The genome sequence of Rhodocytophaga aerolata KACC 12507.</title>
        <authorList>
            <person name="Zhang X."/>
        </authorList>
    </citation>
    <scope>NUCLEOTIDE SEQUENCE</scope>
    <source>
        <strain evidence="4">KACC 12507</strain>
    </source>
</reference>
<name>A0ABT8RDJ4_9BACT</name>
<accession>A0ABT8RDJ4</accession>
<sequence length="167" mass="19169">MKIGLISDTHGYLDEQVFSYFEPCDELWHAGDIGSLELIQRLEAFKPVRAVYGNIDDQQIRISYPKDQKFVCEGLEVWITHIGGYPPKYNPQILNAFKTYIPHIFICGHSHILKVMPDPKHNKLLYMNPGAAGKHGFHHMRTLLRFDINAKKVSNLEVIELGKRAVL</sequence>
<evidence type="ECO:0000256" key="1">
    <source>
        <dbReference type="ARBA" id="ARBA00008950"/>
    </source>
</evidence>
<organism evidence="4 5">
    <name type="scientific">Rhodocytophaga aerolata</name>
    <dbReference type="NCBI Taxonomy" id="455078"/>
    <lineage>
        <taxon>Bacteria</taxon>
        <taxon>Pseudomonadati</taxon>
        <taxon>Bacteroidota</taxon>
        <taxon>Cytophagia</taxon>
        <taxon>Cytophagales</taxon>
        <taxon>Rhodocytophagaceae</taxon>
        <taxon>Rhodocytophaga</taxon>
    </lineage>
</organism>
<dbReference type="Pfam" id="PF12850">
    <property type="entry name" value="Metallophos_2"/>
    <property type="match status" value="1"/>
</dbReference>
<comment type="cofactor">
    <cofactor evidence="2">
        <name>a divalent metal cation</name>
        <dbReference type="ChEBI" id="CHEBI:60240"/>
    </cofactor>
</comment>
<dbReference type="RefSeq" id="WP_302040835.1">
    <property type="nucleotide sequence ID" value="NZ_JAUKPO010000024.1"/>
</dbReference>
<dbReference type="InterPro" id="IPR029052">
    <property type="entry name" value="Metallo-depent_PP-like"/>
</dbReference>
<dbReference type="InterPro" id="IPR000979">
    <property type="entry name" value="Phosphodiesterase_MJ0936/Vps29"/>
</dbReference>
<feature type="domain" description="Calcineurin-like phosphoesterase" evidence="3">
    <location>
        <begin position="1"/>
        <end position="150"/>
    </location>
</feature>
<protein>
    <recommendedName>
        <fullName evidence="2">Phosphoesterase</fullName>
        <ecNumber evidence="2">3.1.4.-</ecNumber>
    </recommendedName>
</protein>
<dbReference type="NCBIfam" id="TIGR00040">
    <property type="entry name" value="yfcE"/>
    <property type="match status" value="1"/>
</dbReference>
<evidence type="ECO:0000256" key="2">
    <source>
        <dbReference type="RuleBase" id="RU362039"/>
    </source>
</evidence>
<dbReference type="EMBL" id="JAUKPO010000024">
    <property type="protein sequence ID" value="MDO1450034.1"/>
    <property type="molecule type" value="Genomic_DNA"/>
</dbReference>
<comment type="caution">
    <text evidence="4">The sequence shown here is derived from an EMBL/GenBank/DDBJ whole genome shotgun (WGS) entry which is preliminary data.</text>
</comment>
<evidence type="ECO:0000259" key="3">
    <source>
        <dbReference type="Pfam" id="PF12850"/>
    </source>
</evidence>
<dbReference type="Gene3D" id="3.60.21.10">
    <property type="match status" value="1"/>
</dbReference>
<evidence type="ECO:0000313" key="4">
    <source>
        <dbReference type="EMBL" id="MDO1450034.1"/>
    </source>
</evidence>
<evidence type="ECO:0000313" key="5">
    <source>
        <dbReference type="Proteomes" id="UP001168528"/>
    </source>
</evidence>
<keyword evidence="5" id="KW-1185">Reference proteome</keyword>